<protein>
    <submittedName>
        <fullName evidence="2">20531_t:CDS:1</fullName>
    </submittedName>
</protein>
<feature type="non-terminal residue" evidence="2">
    <location>
        <position position="212"/>
    </location>
</feature>
<dbReference type="AlphaFoldDB" id="A0A9N9K856"/>
<dbReference type="EMBL" id="CAJVPY010051772">
    <property type="protein sequence ID" value="CAG8814804.1"/>
    <property type="molecule type" value="Genomic_DNA"/>
</dbReference>
<accession>A0A9N9K856</accession>
<feature type="compositionally biased region" description="Polar residues" evidence="1">
    <location>
        <begin position="1"/>
        <end position="15"/>
    </location>
</feature>
<evidence type="ECO:0000256" key="1">
    <source>
        <dbReference type="SAM" id="MobiDB-lite"/>
    </source>
</evidence>
<organism evidence="2 3">
    <name type="scientific">Dentiscutata erythropus</name>
    <dbReference type="NCBI Taxonomy" id="1348616"/>
    <lineage>
        <taxon>Eukaryota</taxon>
        <taxon>Fungi</taxon>
        <taxon>Fungi incertae sedis</taxon>
        <taxon>Mucoromycota</taxon>
        <taxon>Glomeromycotina</taxon>
        <taxon>Glomeromycetes</taxon>
        <taxon>Diversisporales</taxon>
        <taxon>Gigasporaceae</taxon>
        <taxon>Dentiscutata</taxon>
    </lineage>
</organism>
<dbReference type="Proteomes" id="UP000789405">
    <property type="component" value="Unassembled WGS sequence"/>
</dbReference>
<evidence type="ECO:0000313" key="3">
    <source>
        <dbReference type="Proteomes" id="UP000789405"/>
    </source>
</evidence>
<keyword evidence="3" id="KW-1185">Reference proteome</keyword>
<reference evidence="2" key="1">
    <citation type="submission" date="2021-06" db="EMBL/GenBank/DDBJ databases">
        <authorList>
            <person name="Kallberg Y."/>
            <person name="Tangrot J."/>
            <person name="Rosling A."/>
        </authorList>
    </citation>
    <scope>NUCLEOTIDE SEQUENCE</scope>
    <source>
        <strain evidence="2">MA453B</strain>
    </source>
</reference>
<feature type="region of interest" description="Disordered" evidence="1">
    <location>
        <begin position="1"/>
        <end position="36"/>
    </location>
</feature>
<gene>
    <name evidence="2" type="ORF">DERYTH_LOCUS26019</name>
</gene>
<name>A0A9N9K856_9GLOM</name>
<feature type="non-terminal residue" evidence="2">
    <location>
        <position position="1"/>
    </location>
</feature>
<sequence>GPSQPSNRESNQEPDQPNKEPNQEVGPTNEDDEGFNNCDRMIFTKRFEAMDDRKKWLLKSGKFVEDVLYDLGMRCKFHNLVHSFIIDCEDRFVQSGFTNNELMEIREASDKQGEMQIDDELLNYISTFAKNSTEEIREALYALHPNLTRNYNPINDFKYEHIRTTVSDWVRLLEMKPNPLTMTNLPESWFRVNVWRTIDIAFSDIPFMFFVG</sequence>
<dbReference type="OrthoDB" id="2397721at2759"/>
<evidence type="ECO:0000313" key="2">
    <source>
        <dbReference type="EMBL" id="CAG8814804.1"/>
    </source>
</evidence>
<comment type="caution">
    <text evidence="2">The sequence shown here is derived from an EMBL/GenBank/DDBJ whole genome shotgun (WGS) entry which is preliminary data.</text>
</comment>
<proteinExistence type="predicted"/>